<dbReference type="GO" id="GO:1901678">
    <property type="term" value="P:iron coordination entity transport"/>
    <property type="evidence" value="ECO:0007669"/>
    <property type="project" value="UniProtKB-ARBA"/>
</dbReference>
<keyword evidence="4 6" id="KW-0732">Signal</keyword>
<comment type="caution">
    <text evidence="8">The sequence shown here is derived from an EMBL/GenBank/DDBJ whole genome shotgun (WGS) entry which is preliminary data.</text>
</comment>
<feature type="region of interest" description="Disordered" evidence="5">
    <location>
        <begin position="31"/>
        <end position="60"/>
    </location>
</feature>
<evidence type="ECO:0000259" key="7">
    <source>
        <dbReference type="PROSITE" id="PS50983"/>
    </source>
</evidence>
<dbReference type="Proteomes" id="UP000247078">
    <property type="component" value="Unassembled WGS sequence"/>
</dbReference>
<protein>
    <submittedName>
        <fullName evidence="8">Iron complex transport system substrate-binding protein</fullName>
    </submittedName>
</protein>
<evidence type="ECO:0000256" key="4">
    <source>
        <dbReference type="ARBA" id="ARBA00022729"/>
    </source>
</evidence>
<evidence type="ECO:0000256" key="3">
    <source>
        <dbReference type="ARBA" id="ARBA00022448"/>
    </source>
</evidence>
<proteinExistence type="inferred from homology"/>
<dbReference type="GO" id="GO:0030288">
    <property type="term" value="C:outer membrane-bounded periplasmic space"/>
    <property type="evidence" value="ECO:0007669"/>
    <property type="project" value="TreeGrafter"/>
</dbReference>
<feature type="chain" id="PRO_5032273592" evidence="6">
    <location>
        <begin position="29"/>
        <end position="331"/>
    </location>
</feature>
<keyword evidence="3" id="KW-0813">Transport</keyword>
<dbReference type="Gene3D" id="3.40.50.1980">
    <property type="entry name" value="Nitrogenase molybdenum iron protein domain"/>
    <property type="match status" value="2"/>
</dbReference>
<sequence length="331" mass="36218">MKATRKLGTLTLMITLIGALLSACGSQAEPSTTTAEAKSGESTTSTQAESGQSETKSYTDSLGHTVEIPVNAKRIIFTGSDLGDLLALNVKPVGAALGIIGDQIAYPELLDGIEDVGDLQGDLEKITSLSPDLILLDAGGSYYEENQYTLLSKIAPTVTYDRLSTNERVKVFGDILGKEQAAEDWIETYAEQFEQVRNQLDLPTGVTASVFLQLGKDMYVMGNSALAETVYDTLQFTPAPKVKESLIDKNEPFANISSELLPEFAGEYLFVLTDLSEEERNNSDSIMTTDIWKSIPAVKNNKVYYLNTKWNFDDPITKERLMEELPSILGK</sequence>
<dbReference type="RefSeq" id="WP_109998689.1">
    <property type="nucleotide sequence ID" value="NZ_QGTZ01000003.1"/>
</dbReference>
<evidence type="ECO:0000256" key="1">
    <source>
        <dbReference type="ARBA" id="ARBA00004196"/>
    </source>
</evidence>
<evidence type="ECO:0000256" key="2">
    <source>
        <dbReference type="ARBA" id="ARBA00008814"/>
    </source>
</evidence>
<dbReference type="InterPro" id="IPR051313">
    <property type="entry name" value="Bact_iron-sidero_bind"/>
</dbReference>
<evidence type="ECO:0000313" key="9">
    <source>
        <dbReference type="Proteomes" id="UP000247078"/>
    </source>
</evidence>
<accession>A0A855XXD1</accession>
<reference evidence="8 9" key="1">
    <citation type="submission" date="2018-05" db="EMBL/GenBank/DDBJ databases">
        <title>Freshwater and sediment microbial communities from various areas in North America, analyzing microbe dynamics in response to fracking.</title>
        <authorList>
            <person name="Lamendella R."/>
        </authorList>
    </citation>
    <scope>NUCLEOTIDE SEQUENCE [LARGE SCALE GENOMIC DNA]</scope>
    <source>
        <strain evidence="8 9">DB-3</strain>
    </source>
</reference>
<dbReference type="PROSITE" id="PS50983">
    <property type="entry name" value="FE_B12_PBP"/>
    <property type="match status" value="1"/>
</dbReference>
<dbReference type="PANTHER" id="PTHR30532">
    <property type="entry name" value="IRON III DICITRATE-BINDING PERIPLASMIC PROTEIN"/>
    <property type="match status" value="1"/>
</dbReference>
<dbReference type="PROSITE" id="PS51257">
    <property type="entry name" value="PROKAR_LIPOPROTEIN"/>
    <property type="match status" value="1"/>
</dbReference>
<feature type="signal peptide" evidence="6">
    <location>
        <begin position="1"/>
        <end position="28"/>
    </location>
</feature>
<evidence type="ECO:0000256" key="5">
    <source>
        <dbReference type="SAM" id="MobiDB-lite"/>
    </source>
</evidence>
<dbReference type="AlphaFoldDB" id="A0A855XXD1"/>
<gene>
    <name evidence="8" type="ORF">DET56_10342</name>
</gene>
<name>A0A855XXD1_9BACL</name>
<dbReference type="EMBL" id="QGTZ01000003">
    <property type="protein sequence ID" value="PWW43002.1"/>
    <property type="molecule type" value="Genomic_DNA"/>
</dbReference>
<evidence type="ECO:0000313" key="8">
    <source>
        <dbReference type="EMBL" id="PWW43002.1"/>
    </source>
</evidence>
<dbReference type="Pfam" id="PF01497">
    <property type="entry name" value="Peripla_BP_2"/>
    <property type="match status" value="1"/>
</dbReference>
<dbReference type="PANTHER" id="PTHR30532:SF26">
    <property type="entry name" value="IRON(3+)-HYDROXAMATE-BINDING PROTEIN FHUD"/>
    <property type="match status" value="1"/>
</dbReference>
<evidence type="ECO:0000256" key="6">
    <source>
        <dbReference type="SAM" id="SignalP"/>
    </source>
</evidence>
<organism evidence="8 9">
    <name type="scientific">Paenibacillus pabuli</name>
    <dbReference type="NCBI Taxonomy" id="1472"/>
    <lineage>
        <taxon>Bacteria</taxon>
        <taxon>Bacillati</taxon>
        <taxon>Bacillota</taxon>
        <taxon>Bacilli</taxon>
        <taxon>Bacillales</taxon>
        <taxon>Paenibacillaceae</taxon>
        <taxon>Paenibacillus</taxon>
    </lineage>
</organism>
<dbReference type="InterPro" id="IPR002491">
    <property type="entry name" value="ABC_transptr_periplasmic_BD"/>
</dbReference>
<comment type="similarity">
    <text evidence="2">Belongs to the bacterial solute-binding protein 8 family.</text>
</comment>
<dbReference type="SUPFAM" id="SSF53807">
    <property type="entry name" value="Helical backbone' metal receptor"/>
    <property type="match status" value="1"/>
</dbReference>
<feature type="domain" description="Fe/B12 periplasmic-binding" evidence="7">
    <location>
        <begin position="73"/>
        <end position="331"/>
    </location>
</feature>
<comment type="subcellular location">
    <subcellularLocation>
        <location evidence="1">Cell envelope</location>
    </subcellularLocation>
</comment>